<sequence>MSRSFRPTPYGEASESLVNYRLGVGGDDARLSFYAVEESARGVSLRAPHLTYYGLVDGTARVDVEGEEGLAVEAGESLVVPPLQTITVDFPAAHEDPARYVVLRVDRSQVRSILDRVASDVPSGPAVQDGGRDDPAYFHVPENEGIARVLNMVAYLFREDPPNRDRLIDLNAMELLIQMLQTASRPLLVGELPRNTSAGGLAAAVQYIQDNLDRHISIDELVEEACMSKSSFYRHFSDEFEMSPLEYITRERVVRARELLADSDNTVTNVSHALGFSSTSHFIDMFKEHEGVTPKQYQMDLLD</sequence>
<gene>
    <name evidence="6" type="ORF">GGP45_001414</name>
    <name evidence="5" type="ORF">GGP61_000601</name>
</gene>
<dbReference type="GeneID" id="83728383"/>
<dbReference type="SMART" id="SM00342">
    <property type="entry name" value="HTH_ARAC"/>
    <property type="match status" value="1"/>
</dbReference>
<keyword evidence="3" id="KW-0804">Transcription</keyword>
<dbReference type="InterPro" id="IPR018062">
    <property type="entry name" value="HTH_AraC-typ_CS"/>
</dbReference>
<evidence type="ECO:0000313" key="7">
    <source>
        <dbReference type="Proteomes" id="UP001155057"/>
    </source>
</evidence>
<dbReference type="RefSeq" id="WP_103015586.1">
    <property type="nucleotide sequence ID" value="NZ_CALTRY010000004.1"/>
</dbReference>
<keyword evidence="1" id="KW-0805">Transcription regulation</keyword>
<reference evidence="5" key="1">
    <citation type="submission" date="2022-08" db="EMBL/GenBank/DDBJ databases">
        <title>Genomic Encyclopedia of Type Strains, Phase V (KMG-V): Genome sequencing to study the core and pangenomes of soil and plant-associated prokaryotes.</title>
        <authorList>
            <person name="Whitman W."/>
        </authorList>
    </citation>
    <scope>NUCLEOTIDE SEQUENCE</scope>
    <source>
        <strain evidence="6">SP3026</strain>
        <strain evidence="5">SP3049</strain>
    </source>
</reference>
<dbReference type="Proteomes" id="UP001155144">
    <property type="component" value="Unassembled WGS sequence"/>
</dbReference>
<dbReference type="InterPro" id="IPR020449">
    <property type="entry name" value="Tscrpt_reg_AraC-type_HTH"/>
</dbReference>
<evidence type="ECO:0000256" key="2">
    <source>
        <dbReference type="ARBA" id="ARBA00023125"/>
    </source>
</evidence>
<dbReference type="GO" id="GO:0003700">
    <property type="term" value="F:DNA-binding transcription factor activity"/>
    <property type="evidence" value="ECO:0007669"/>
    <property type="project" value="InterPro"/>
</dbReference>
<organism evidence="5 7">
    <name type="scientific">Salinibacter ruber</name>
    <dbReference type="NCBI Taxonomy" id="146919"/>
    <lineage>
        <taxon>Bacteria</taxon>
        <taxon>Pseudomonadati</taxon>
        <taxon>Rhodothermota</taxon>
        <taxon>Rhodothermia</taxon>
        <taxon>Rhodothermales</taxon>
        <taxon>Salinibacteraceae</taxon>
        <taxon>Salinibacter</taxon>
    </lineage>
</organism>
<evidence type="ECO:0000259" key="4">
    <source>
        <dbReference type="PROSITE" id="PS01124"/>
    </source>
</evidence>
<dbReference type="GO" id="GO:0043565">
    <property type="term" value="F:sequence-specific DNA binding"/>
    <property type="evidence" value="ECO:0007669"/>
    <property type="project" value="InterPro"/>
</dbReference>
<dbReference type="InterPro" id="IPR009594">
    <property type="entry name" value="Tscrpt_reg_HTH_AraC_N"/>
</dbReference>
<dbReference type="SUPFAM" id="SSF46689">
    <property type="entry name" value="Homeodomain-like"/>
    <property type="match status" value="2"/>
</dbReference>
<dbReference type="InterPro" id="IPR018060">
    <property type="entry name" value="HTH_AraC"/>
</dbReference>
<evidence type="ECO:0000313" key="6">
    <source>
        <dbReference type="EMBL" id="MCS4121072.1"/>
    </source>
</evidence>
<dbReference type="PANTHER" id="PTHR46796">
    <property type="entry name" value="HTH-TYPE TRANSCRIPTIONAL ACTIVATOR RHAS-RELATED"/>
    <property type="match status" value="1"/>
</dbReference>
<feature type="domain" description="HTH araC/xylS-type" evidence="4">
    <location>
        <begin position="202"/>
        <end position="300"/>
    </location>
</feature>
<dbReference type="InterPro" id="IPR050204">
    <property type="entry name" value="AraC_XylS_family_regulators"/>
</dbReference>
<dbReference type="PROSITE" id="PS00041">
    <property type="entry name" value="HTH_ARAC_FAMILY_1"/>
    <property type="match status" value="1"/>
</dbReference>
<dbReference type="PRINTS" id="PR00032">
    <property type="entry name" value="HTHARAC"/>
</dbReference>
<dbReference type="Pfam" id="PF12833">
    <property type="entry name" value="HTH_18"/>
    <property type="match status" value="1"/>
</dbReference>
<evidence type="ECO:0000313" key="5">
    <source>
        <dbReference type="EMBL" id="MCS3709006.1"/>
    </source>
</evidence>
<dbReference type="Gene3D" id="1.10.10.60">
    <property type="entry name" value="Homeodomain-like"/>
    <property type="match status" value="2"/>
</dbReference>
<comment type="caution">
    <text evidence="5">The sequence shown here is derived from an EMBL/GenBank/DDBJ whole genome shotgun (WGS) entry which is preliminary data.</text>
</comment>
<dbReference type="Proteomes" id="UP001155057">
    <property type="component" value="Unassembled WGS sequence"/>
</dbReference>
<dbReference type="InterPro" id="IPR009057">
    <property type="entry name" value="Homeodomain-like_sf"/>
</dbReference>
<evidence type="ECO:0000256" key="1">
    <source>
        <dbReference type="ARBA" id="ARBA00023015"/>
    </source>
</evidence>
<dbReference type="PROSITE" id="PS01124">
    <property type="entry name" value="HTH_ARAC_FAMILY_2"/>
    <property type="match status" value="1"/>
</dbReference>
<evidence type="ECO:0000256" key="3">
    <source>
        <dbReference type="ARBA" id="ARBA00023163"/>
    </source>
</evidence>
<dbReference type="AlphaFoldDB" id="A0A9X2USD1"/>
<dbReference type="Pfam" id="PF06719">
    <property type="entry name" value="AraC_N"/>
    <property type="match status" value="1"/>
</dbReference>
<name>A0A9X2USD1_9BACT</name>
<dbReference type="EMBL" id="JANUAE010000002">
    <property type="protein sequence ID" value="MCS3709006.1"/>
    <property type="molecule type" value="Genomic_DNA"/>
</dbReference>
<dbReference type="EMBL" id="JANUBL010000002">
    <property type="protein sequence ID" value="MCS4121072.1"/>
    <property type="molecule type" value="Genomic_DNA"/>
</dbReference>
<accession>A0A9X2USD1</accession>
<proteinExistence type="predicted"/>
<protein>
    <submittedName>
        <fullName evidence="5">AraC-like DNA-binding protein</fullName>
    </submittedName>
</protein>
<keyword evidence="2 5" id="KW-0238">DNA-binding</keyword>